<protein>
    <submittedName>
        <fullName evidence="2">Uncharacterized protein</fullName>
    </submittedName>
</protein>
<organism evidence="2 3">
    <name type="scientific">Candidatus Vogelbacteria bacterium RIFOXYD1_FULL_44_32</name>
    <dbReference type="NCBI Taxonomy" id="1802438"/>
    <lineage>
        <taxon>Bacteria</taxon>
        <taxon>Candidatus Vogeliibacteriota</taxon>
    </lineage>
</organism>
<proteinExistence type="predicted"/>
<dbReference type="Proteomes" id="UP000177043">
    <property type="component" value="Unassembled WGS sequence"/>
</dbReference>
<name>A0A1G2QCG2_9BACT</name>
<comment type="caution">
    <text evidence="2">The sequence shown here is derived from an EMBL/GenBank/DDBJ whole genome shotgun (WGS) entry which is preliminary data.</text>
</comment>
<dbReference type="EMBL" id="MHTJ01000005">
    <property type="protein sequence ID" value="OHA58093.1"/>
    <property type="molecule type" value="Genomic_DNA"/>
</dbReference>
<evidence type="ECO:0000256" key="1">
    <source>
        <dbReference type="SAM" id="MobiDB-lite"/>
    </source>
</evidence>
<evidence type="ECO:0000313" key="3">
    <source>
        <dbReference type="Proteomes" id="UP000177043"/>
    </source>
</evidence>
<evidence type="ECO:0000313" key="2">
    <source>
        <dbReference type="EMBL" id="OHA58093.1"/>
    </source>
</evidence>
<reference evidence="2 3" key="1">
    <citation type="journal article" date="2016" name="Nat. Commun.">
        <title>Thousands of microbial genomes shed light on interconnected biogeochemical processes in an aquifer system.</title>
        <authorList>
            <person name="Anantharaman K."/>
            <person name="Brown C.T."/>
            <person name="Hug L.A."/>
            <person name="Sharon I."/>
            <person name="Castelle C.J."/>
            <person name="Probst A.J."/>
            <person name="Thomas B.C."/>
            <person name="Singh A."/>
            <person name="Wilkins M.J."/>
            <person name="Karaoz U."/>
            <person name="Brodie E.L."/>
            <person name="Williams K.H."/>
            <person name="Hubbard S.S."/>
            <person name="Banfield J.F."/>
        </authorList>
    </citation>
    <scope>NUCLEOTIDE SEQUENCE [LARGE SCALE GENOMIC DNA]</scope>
</reference>
<gene>
    <name evidence="2" type="ORF">A2571_03575</name>
</gene>
<dbReference type="AlphaFoldDB" id="A0A1G2QCG2"/>
<feature type="region of interest" description="Disordered" evidence="1">
    <location>
        <begin position="139"/>
        <end position="173"/>
    </location>
</feature>
<sequence>MKLRVLKLGTECRDKATKLRGTLTHWLMDFGGSVTYLFQPKGLDQEGQPLKKIYICEARVEVSAGDFEEIDVPFEILGSEVEDKASGFKGMAVDFVRHINGCFHVAIQPAGTIKGKNIPIEKSEFDLRGCTGKKIIQMSAEEKKQSQVEKPSPASRPLDRGLQGADTTISRRG</sequence>
<accession>A0A1G2QCG2</accession>